<dbReference type="PANTHER" id="PTHR43133">
    <property type="entry name" value="RNA POLYMERASE ECF-TYPE SIGMA FACTO"/>
    <property type="match status" value="1"/>
</dbReference>
<evidence type="ECO:0000313" key="8">
    <source>
        <dbReference type="EMBL" id="NOL50238.1"/>
    </source>
</evidence>
<dbReference type="EMBL" id="JABGBO010000009">
    <property type="protein sequence ID" value="NOL50238.1"/>
    <property type="molecule type" value="Genomic_DNA"/>
</dbReference>
<keyword evidence="2" id="KW-0805">Transcription regulation</keyword>
<dbReference type="AlphaFoldDB" id="A0A7Y4LB17"/>
<accession>A0A7Y4LB17</accession>
<dbReference type="InterPro" id="IPR007627">
    <property type="entry name" value="RNA_pol_sigma70_r2"/>
</dbReference>
<dbReference type="InterPro" id="IPR013325">
    <property type="entry name" value="RNA_pol_sigma_r2"/>
</dbReference>
<dbReference type="NCBIfam" id="TIGR02943">
    <property type="entry name" value="Sig70_famx1"/>
    <property type="match status" value="1"/>
</dbReference>
<dbReference type="InterPro" id="IPR039425">
    <property type="entry name" value="RNA_pol_sigma-70-like"/>
</dbReference>
<dbReference type="NCBIfam" id="TIGR02937">
    <property type="entry name" value="sigma70-ECF"/>
    <property type="match status" value="1"/>
</dbReference>
<evidence type="ECO:0000259" key="6">
    <source>
        <dbReference type="Pfam" id="PF04542"/>
    </source>
</evidence>
<dbReference type="SUPFAM" id="SSF88946">
    <property type="entry name" value="Sigma2 domain of RNA polymerase sigma factors"/>
    <property type="match status" value="1"/>
</dbReference>
<protein>
    <submittedName>
        <fullName evidence="8">Sigma-70 family RNA polymerase sigma factor</fullName>
    </submittedName>
</protein>
<evidence type="ECO:0000256" key="3">
    <source>
        <dbReference type="ARBA" id="ARBA00023082"/>
    </source>
</evidence>
<comment type="caution">
    <text evidence="8">The sequence shown here is derived from an EMBL/GenBank/DDBJ whole genome shotgun (WGS) entry which is preliminary data.</text>
</comment>
<dbReference type="InterPro" id="IPR036388">
    <property type="entry name" value="WH-like_DNA-bd_sf"/>
</dbReference>
<keyword evidence="5" id="KW-0804">Transcription</keyword>
<dbReference type="Gene3D" id="1.10.10.10">
    <property type="entry name" value="Winged helix-like DNA-binding domain superfamily/Winged helix DNA-binding domain"/>
    <property type="match status" value="1"/>
</dbReference>
<dbReference type="SUPFAM" id="SSF88659">
    <property type="entry name" value="Sigma3 and sigma4 domains of RNA polymerase sigma factors"/>
    <property type="match status" value="1"/>
</dbReference>
<dbReference type="RefSeq" id="WP_171589216.1">
    <property type="nucleotide sequence ID" value="NZ_JABGBO010000009.1"/>
</dbReference>
<evidence type="ECO:0000256" key="5">
    <source>
        <dbReference type="ARBA" id="ARBA00023163"/>
    </source>
</evidence>
<evidence type="ECO:0000256" key="2">
    <source>
        <dbReference type="ARBA" id="ARBA00023015"/>
    </source>
</evidence>
<dbReference type="Gene3D" id="1.10.1740.10">
    <property type="match status" value="1"/>
</dbReference>
<feature type="domain" description="RNA polymerase sigma factor 70 region 4 type 2" evidence="7">
    <location>
        <begin position="127"/>
        <end position="179"/>
    </location>
</feature>
<dbReference type="GO" id="GO:0016987">
    <property type="term" value="F:sigma factor activity"/>
    <property type="evidence" value="ECO:0007669"/>
    <property type="project" value="UniProtKB-KW"/>
</dbReference>
<dbReference type="Pfam" id="PF08281">
    <property type="entry name" value="Sigma70_r4_2"/>
    <property type="match status" value="1"/>
</dbReference>
<name>A0A7Y4LB17_9BURK</name>
<dbReference type="Pfam" id="PF04542">
    <property type="entry name" value="Sigma70_r2"/>
    <property type="match status" value="1"/>
</dbReference>
<organism evidence="8 9">
    <name type="scientific">Pelistega europaea</name>
    <dbReference type="NCBI Taxonomy" id="106147"/>
    <lineage>
        <taxon>Bacteria</taxon>
        <taxon>Pseudomonadati</taxon>
        <taxon>Pseudomonadota</taxon>
        <taxon>Betaproteobacteria</taxon>
        <taxon>Burkholderiales</taxon>
        <taxon>Alcaligenaceae</taxon>
        <taxon>Pelistega</taxon>
    </lineage>
</organism>
<keyword evidence="4" id="KW-0238">DNA-binding</keyword>
<evidence type="ECO:0000256" key="1">
    <source>
        <dbReference type="ARBA" id="ARBA00010641"/>
    </source>
</evidence>
<dbReference type="GO" id="GO:0003677">
    <property type="term" value="F:DNA binding"/>
    <property type="evidence" value="ECO:0007669"/>
    <property type="project" value="UniProtKB-KW"/>
</dbReference>
<proteinExistence type="inferred from homology"/>
<dbReference type="GO" id="GO:0006352">
    <property type="term" value="P:DNA-templated transcription initiation"/>
    <property type="evidence" value="ECO:0007669"/>
    <property type="project" value="InterPro"/>
</dbReference>
<gene>
    <name evidence="8" type="ORF">HKX40_08865</name>
</gene>
<reference evidence="8 9" key="1">
    <citation type="submission" date="2020-05" db="EMBL/GenBank/DDBJ databases">
        <authorList>
            <person name="Niu N."/>
        </authorList>
    </citation>
    <scope>NUCLEOTIDE SEQUENCE [LARGE SCALE GENOMIC DNA]</scope>
    <source>
        <strain evidence="8 9">LMG10982</strain>
    </source>
</reference>
<keyword evidence="9" id="KW-1185">Reference proteome</keyword>
<dbReference type="InterPro" id="IPR013249">
    <property type="entry name" value="RNA_pol_sigma70_r4_t2"/>
</dbReference>
<dbReference type="Proteomes" id="UP000541421">
    <property type="component" value="Unassembled WGS sequence"/>
</dbReference>
<dbReference type="InterPro" id="IPR013324">
    <property type="entry name" value="RNA_pol_sigma_r3/r4-like"/>
</dbReference>
<dbReference type="InterPro" id="IPR014284">
    <property type="entry name" value="RNA_pol_sigma-70_dom"/>
</dbReference>
<feature type="domain" description="RNA polymerase sigma-70 region 2" evidence="6">
    <location>
        <begin position="11"/>
        <end position="72"/>
    </location>
</feature>
<comment type="similarity">
    <text evidence="1">Belongs to the sigma-70 factor family. ECF subfamily.</text>
</comment>
<evidence type="ECO:0000256" key="4">
    <source>
        <dbReference type="ARBA" id="ARBA00023125"/>
    </source>
</evidence>
<evidence type="ECO:0000313" key="9">
    <source>
        <dbReference type="Proteomes" id="UP000541421"/>
    </source>
</evidence>
<keyword evidence="3" id="KW-0731">Sigma factor</keyword>
<evidence type="ECO:0000259" key="7">
    <source>
        <dbReference type="Pfam" id="PF08281"/>
    </source>
</evidence>
<dbReference type="PANTHER" id="PTHR43133:SF8">
    <property type="entry name" value="RNA POLYMERASE SIGMA FACTOR HI_1459-RELATED"/>
    <property type="match status" value="1"/>
</dbReference>
<dbReference type="CDD" id="cd06171">
    <property type="entry name" value="Sigma70_r4"/>
    <property type="match status" value="1"/>
</dbReference>
<dbReference type="InterPro" id="IPR014289">
    <property type="entry name" value="RNA_pol_sigma-24-rel"/>
</dbReference>
<sequence>MNTPFVEQLNELYPYMLRFAQVQLRDDSLAEDMVQEALTAAWNKREQFNAQSTLKTWMLSILKNKIADYFRKTPVLMDLDILKEKNDDLDITHDNYFDETGHWKEGFKPQEWHQIPEQYMQNQLFFRALEECLARLPEDTARVFYLREVDGWETEEICQQFNLSKDNCYVMLHRARNALRRCLQRNWFNEH</sequence>